<gene>
    <name evidence="1" type="ORF">METZ01_LOCUS488435</name>
</gene>
<sequence>MIVPINEQYRIITDPYQWIVQKKRARKDRDGWESVTYHPTFPSAFQSLGELMVRRSDAATLADALVDVEN</sequence>
<accession>A0A383CTW5</accession>
<proteinExistence type="predicted"/>
<reference evidence="1" key="1">
    <citation type="submission" date="2018-05" db="EMBL/GenBank/DDBJ databases">
        <authorList>
            <person name="Lanie J.A."/>
            <person name="Ng W.-L."/>
            <person name="Kazmierczak K.M."/>
            <person name="Andrzejewski T.M."/>
            <person name="Davidsen T.M."/>
            <person name="Wayne K.J."/>
            <person name="Tettelin H."/>
            <person name="Glass J.I."/>
            <person name="Rusch D."/>
            <person name="Podicherti R."/>
            <person name="Tsui H.-C.T."/>
            <person name="Winkler M.E."/>
        </authorList>
    </citation>
    <scope>NUCLEOTIDE SEQUENCE</scope>
</reference>
<feature type="non-terminal residue" evidence="1">
    <location>
        <position position="70"/>
    </location>
</feature>
<organism evidence="1">
    <name type="scientific">marine metagenome</name>
    <dbReference type="NCBI Taxonomy" id="408172"/>
    <lineage>
        <taxon>unclassified sequences</taxon>
        <taxon>metagenomes</taxon>
        <taxon>ecological metagenomes</taxon>
    </lineage>
</organism>
<evidence type="ECO:0000313" key="1">
    <source>
        <dbReference type="EMBL" id="SVE35581.1"/>
    </source>
</evidence>
<dbReference type="EMBL" id="UINC01211611">
    <property type="protein sequence ID" value="SVE35581.1"/>
    <property type="molecule type" value="Genomic_DNA"/>
</dbReference>
<dbReference type="AlphaFoldDB" id="A0A383CTW5"/>
<name>A0A383CTW5_9ZZZZ</name>
<protein>
    <submittedName>
        <fullName evidence="1">Uncharacterized protein</fullName>
    </submittedName>
</protein>